<feature type="compositionally biased region" description="Pro residues" evidence="1">
    <location>
        <begin position="14"/>
        <end position="23"/>
    </location>
</feature>
<gene>
    <name evidence="2" type="ORF">NQ317_007375</name>
</gene>
<keyword evidence="3" id="KW-1185">Reference proteome</keyword>
<feature type="region of interest" description="Disordered" evidence="1">
    <location>
        <begin position="1"/>
        <end position="62"/>
    </location>
</feature>
<feature type="non-terminal residue" evidence="2">
    <location>
        <position position="405"/>
    </location>
</feature>
<comment type="caution">
    <text evidence="2">The sequence shown here is derived from an EMBL/GenBank/DDBJ whole genome shotgun (WGS) entry which is preliminary data.</text>
</comment>
<dbReference type="Proteomes" id="UP001162164">
    <property type="component" value="Unassembled WGS sequence"/>
</dbReference>
<protein>
    <submittedName>
        <fullName evidence="2">Uncharacterized protein</fullName>
    </submittedName>
</protein>
<name>A0ABQ9IY57_9CUCU</name>
<organism evidence="2 3">
    <name type="scientific">Molorchus minor</name>
    <dbReference type="NCBI Taxonomy" id="1323400"/>
    <lineage>
        <taxon>Eukaryota</taxon>
        <taxon>Metazoa</taxon>
        <taxon>Ecdysozoa</taxon>
        <taxon>Arthropoda</taxon>
        <taxon>Hexapoda</taxon>
        <taxon>Insecta</taxon>
        <taxon>Pterygota</taxon>
        <taxon>Neoptera</taxon>
        <taxon>Endopterygota</taxon>
        <taxon>Coleoptera</taxon>
        <taxon>Polyphaga</taxon>
        <taxon>Cucujiformia</taxon>
        <taxon>Chrysomeloidea</taxon>
        <taxon>Cerambycidae</taxon>
        <taxon>Lamiinae</taxon>
        <taxon>Monochamini</taxon>
        <taxon>Molorchus</taxon>
    </lineage>
</organism>
<sequence>MIMIRPSPAQKATKPPPPVPPRPSKTVVAEALAKSRHHNREAFKEATKGPTRQAPPPPPASAANEILKSKSTYSMSVNLKKPSAYERSVSEEVKTSARPVVYQSCNNSKVQIPRKDGDVKIVNRTDSFRNRNDVVQVVRRDSAKKIGGWISAACGVEEEFQTKEAYSLSNLSKSCESSEAESSSTHSSLEKRNWDKMLNDRNHVNTLIDEMFASVLEVQYNDEDALQIHSDFDKNGVSEDNKDISDTTKIVISNRSDATYENVKVENSVGICDSKGEDLVPKTIIVIGSNNNDKDEGTVWKDKSCNNSNSNSVERDKQVKFDDQTNHELLIKELQCMKIDQEKILKRQRKPSMNIYESVVPNSEDVCILESNGGFGETKLSTCHITINDVNDDKEVKKAVNLDYE</sequence>
<feature type="compositionally biased region" description="Low complexity" evidence="1">
    <location>
        <begin position="1"/>
        <end position="13"/>
    </location>
</feature>
<evidence type="ECO:0000256" key="1">
    <source>
        <dbReference type="SAM" id="MobiDB-lite"/>
    </source>
</evidence>
<evidence type="ECO:0000313" key="2">
    <source>
        <dbReference type="EMBL" id="KAJ8969014.1"/>
    </source>
</evidence>
<proteinExistence type="predicted"/>
<reference evidence="2" key="1">
    <citation type="journal article" date="2023" name="Insect Mol. Biol.">
        <title>Genome sequencing provides insights into the evolution of gene families encoding plant cell wall-degrading enzymes in longhorned beetles.</title>
        <authorList>
            <person name="Shin N.R."/>
            <person name="Okamura Y."/>
            <person name="Kirsch R."/>
            <person name="Pauchet Y."/>
        </authorList>
    </citation>
    <scope>NUCLEOTIDE SEQUENCE</scope>
    <source>
        <strain evidence="2">MMC_N1</strain>
    </source>
</reference>
<evidence type="ECO:0000313" key="3">
    <source>
        <dbReference type="Proteomes" id="UP001162164"/>
    </source>
</evidence>
<accession>A0ABQ9IY57</accession>
<dbReference type="EMBL" id="JAPWTJ010001883">
    <property type="protein sequence ID" value="KAJ8969014.1"/>
    <property type="molecule type" value="Genomic_DNA"/>
</dbReference>